<dbReference type="AlphaFoldDB" id="A0A921H2M1"/>
<proteinExistence type="predicted"/>
<dbReference type="InterPro" id="IPR006860">
    <property type="entry name" value="FecR"/>
</dbReference>
<evidence type="ECO:0000313" key="4">
    <source>
        <dbReference type="EMBL" id="HJF69866.1"/>
    </source>
</evidence>
<dbReference type="InterPro" id="IPR032508">
    <property type="entry name" value="FecR_C"/>
</dbReference>
<sequence>MKKKIEERLNLARLFAKRLVEQGSNHEEFDKQLEENPDLKELYNDIAANLPSAKLEPTDRQEWIDFERRYLTRKHLRRGVILRYIAVACVLVAVTSISLLYHTQQEVSPAEISLANNLPTLSVSNEVYSLDSTGMRQFSRQKHVPVQQTDKELVYSLDTFDVVEPEWHTVHVPRQGEFALVLVDGSRVRLNANTTLRYSVPFTGASREVWVEGEAFFDVSPDKKKPFIVHFDDNKVTVLGTQFNISCYKQLPSRTTLLSGSVRLSNSLDSVELLPGQEGIISIAEENITVREADINVATAWLNDCFYFKELPLSDIMRTLEEWYDVRVLFDRKSTENMLFSVETKRYKSIDSVLNILESTKKVSFIKKGDMIEVKSNL</sequence>
<dbReference type="Proteomes" id="UP000742098">
    <property type="component" value="Unassembled WGS sequence"/>
</dbReference>
<feature type="transmembrane region" description="Helical" evidence="1">
    <location>
        <begin position="81"/>
        <end position="101"/>
    </location>
</feature>
<dbReference type="GO" id="GO:0016989">
    <property type="term" value="F:sigma factor antagonist activity"/>
    <property type="evidence" value="ECO:0007669"/>
    <property type="project" value="TreeGrafter"/>
</dbReference>
<dbReference type="Gene3D" id="3.55.50.30">
    <property type="match status" value="1"/>
</dbReference>
<protein>
    <submittedName>
        <fullName evidence="4">DUF4974 domain-containing protein</fullName>
    </submittedName>
</protein>
<comment type="caution">
    <text evidence="4">The sequence shown here is derived from an EMBL/GenBank/DDBJ whole genome shotgun (WGS) entry which is preliminary data.</text>
</comment>
<dbReference type="Gene3D" id="2.60.120.1440">
    <property type="match status" value="1"/>
</dbReference>
<keyword evidence="1" id="KW-0812">Transmembrane</keyword>
<gene>
    <name evidence="4" type="ORF">K8V05_03830</name>
</gene>
<keyword evidence="1" id="KW-1133">Transmembrane helix</keyword>
<evidence type="ECO:0000259" key="3">
    <source>
        <dbReference type="Pfam" id="PF16344"/>
    </source>
</evidence>
<feature type="domain" description="FecR protein" evidence="2">
    <location>
        <begin position="170"/>
        <end position="263"/>
    </location>
</feature>
<reference evidence="4" key="2">
    <citation type="submission" date="2021-09" db="EMBL/GenBank/DDBJ databases">
        <authorList>
            <person name="Gilroy R."/>
        </authorList>
    </citation>
    <scope>NUCLEOTIDE SEQUENCE</scope>
    <source>
        <strain evidence="4">6966</strain>
    </source>
</reference>
<accession>A0A921H2M1</accession>
<keyword evidence="1" id="KW-0472">Membrane</keyword>
<dbReference type="PANTHER" id="PTHR30273:SF2">
    <property type="entry name" value="PROTEIN FECR"/>
    <property type="match status" value="1"/>
</dbReference>
<name>A0A921H2M1_9BACT</name>
<evidence type="ECO:0000259" key="2">
    <source>
        <dbReference type="Pfam" id="PF04773"/>
    </source>
</evidence>
<evidence type="ECO:0000313" key="5">
    <source>
        <dbReference type="Proteomes" id="UP000742098"/>
    </source>
</evidence>
<reference evidence="4" key="1">
    <citation type="journal article" date="2021" name="PeerJ">
        <title>Extensive microbial diversity within the chicken gut microbiome revealed by metagenomics and culture.</title>
        <authorList>
            <person name="Gilroy R."/>
            <person name="Ravi A."/>
            <person name="Getino M."/>
            <person name="Pursley I."/>
            <person name="Horton D.L."/>
            <person name="Alikhan N.F."/>
            <person name="Baker D."/>
            <person name="Gharbi K."/>
            <person name="Hall N."/>
            <person name="Watson M."/>
            <person name="Adriaenssens E.M."/>
            <person name="Foster-Nyarko E."/>
            <person name="Jarju S."/>
            <person name="Secka A."/>
            <person name="Antonio M."/>
            <person name="Oren A."/>
            <person name="Chaudhuri R.R."/>
            <person name="La Ragione R."/>
            <person name="Hildebrand F."/>
            <person name="Pallen M.J."/>
        </authorList>
    </citation>
    <scope>NUCLEOTIDE SEQUENCE</scope>
    <source>
        <strain evidence="4">6966</strain>
    </source>
</reference>
<dbReference type="Pfam" id="PF16344">
    <property type="entry name" value="FecR_C"/>
    <property type="match status" value="1"/>
</dbReference>
<dbReference type="PANTHER" id="PTHR30273">
    <property type="entry name" value="PERIPLASMIC SIGNAL SENSOR AND SIGMA FACTOR ACTIVATOR FECR-RELATED"/>
    <property type="match status" value="1"/>
</dbReference>
<dbReference type="EMBL" id="DYVS01000071">
    <property type="protein sequence ID" value="HJF69866.1"/>
    <property type="molecule type" value="Genomic_DNA"/>
</dbReference>
<dbReference type="Pfam" id="PF04773">
    <property type="entry name" value="FecR"/>
    <property type="match status" value="1"/>
</dbReference>
<feature type="domain" description="Protein FecR C-terminal" evidence="3">
    <location>
        <begin position="306"/>
        <end position="373"/>
    </location>
</feature>
<dbReference type="InterPro" id="IPR012373">
    <property type="entry name" value="Ferrdict_sens_TM"/>
</dbReference>
<evidence type="ECO:0000256" key="1">
    <source>
        <dbReference type="SAM" id="Phobius"/>
    </source>
</evidence>
<organism evidence="4 5">
    <name type="scientific">Butyricimonas virosa</name>
    <dbReference type="NCBI Taxonomy" id="544645"/>
    <lineage>
        <taxon>Bacteria</taxon>
        <taxon>Pseudomonadati</taxon>
        <taxon>Bacteroidota</taxon>
        <taxon>Bacteroidia</taxon>
        <taxon>Bacteroidales</taxon>
        <taxon>Odoribacteraceae</taxon>
        <taxon>Butyricimonas</taxon>
    </lineage>
</organism>